<feature type="domain" description="Calx-beta" evidence="12">
    <location>
        <begin position="386"/>
        <end position="481"/>
    </location>
</feature>
<keyword evidence="2" id="KW-0813">Transport</keyword>
<evidence type="ECO:0000256" key="9">
    <source>
        <dbReference type="ARBA" id="ARBA00023136"/>
    </source>
</evidence>
<keyword evidence="3 10" id="KW-0812">Transmembrane</keyword>
<evidence type="ECO:0000256" key="2">
    <source>
        <dbReference type="ARBA" id="ARBA00022448"/>
    </source>
</evidence>
<accession>A0A078A143</accession>
<feature type="transmembrane region" description="Helical" evidence="10">
    <location>
        <begin position="794"/>
        <end position="816"/>
    </location>
</feature>
<feature type="transmembrane region" description="Helical" evidence="10">
    <location>
        <begin position="836"/>
        <end position="856"/>
    </location>
</feature>
<dbReference type="Gene3D" id="2.60.40.2030">
    <property type="match status" value="2"/>
</dbReference>
<dbReference type="GO" id="GO:0012505">
    <property type="term" value="C:endomembrane system"/>
    <property type="evidence" value="ECO:0007669"/>
    <property type="project" value="UniProtKB-SubCell"/>
</dbReference>
<organism evidence="13 14">
    <name type="scientific">Stylonychia lemnae</name>
    <name type="common">Ciliate</name>
    <dbReference type="NCBI Taxonomy" id="5949"/>
    <lineage>
        <taxon>Eukaryota</taxon>
        <taxon>Sar</taxon>
        <taxon>Alveolata</taxon>
        <taxon>Ciliophora</taxon>
        <taxon>Intramacronucleata</taxon>
        <taxon>Spirotrichea</taxon>
        <taxon>Stichotrichia</taxon>
        <taxon>Sporadotrichida</taxon>
        <taxon>Oxytrichidae</taxon>
        <taxon>Stylonychinae</taxon>
        <taxon>Stylonychia</taxon>
    </lineage>
</organism>
<name>A0A078A143_STYLE</name>
<evidence type="ECO:0000256" key="8">
    <source>
        <dbReference type="ARBA" id="ARBA00023065"/>
    </source>
</evidence>
<feature type="transmembrane region" description="Helical" evidence="10">
    <location>
        <begin position="73"/>
        <end position="102"/>
    </location>
</feature>
<evidence type="ECO:0000313" key="13">
    <source>
        <dbReference type="EMBL" id="CDW75956.1"/>
    </source>
</evidence>
<keyword evidence="9 10" id="KW-0472">Membrane</keyword>
<reference evidence="13 14" key="1">
    <citation type="submission" date="2014-06" db="EMBL/GenBank/DDBJ databases">
        <authorList>
            <person name="Swart Estienne"/>
        </authorList>
    </citation>
    <scope>NUCLEOTIDE SEQUENCE [LARGE SCALE GENOMIC DNA]</scope>
    <source>
        <strain evidence="13 14">130c</strain>
    </source>
</reference>
<dbReference type="SMART" id="SM00237">
    <property type="entry name" value="Calx_beta"/>
    <property type="match status" value="2"/>
</dbReference>
<feature type="transmembrane region" description="Helical" evidence="10">
    <location>
        <begin position="876"/>
        <end position="896"/>
    </location>
</feature>
<dbReference type="GO" id="GO:0007154">
    <property type="term" value="P:cell communication"/>
    <property type="evidence" value="ECO:0007669"/>
    <property type="project" value="InterPro"/>
</dbReference>
<dbReference type="Pfam" id="PF03160">
    <property type="entry name" value="Calx-beta"/>
    <property type="match status" value="1"/>
</dbReference>
<dbReference type="SUPFAM" id="SSF141072">
    <property type="entry name" value="CalX-like"/>
    <property type="match status" value="2"/>
</dbReference>
<evidence type="ECO:0000256" key="1">
    <source>
        <dbReference type="ARBA" id="ARBA00004127"/>
    </source>
</evidence>
<evidence type="ECO:0000313" key="14">
    <source>
        <dbReference type="Proteomes" id="UP000039865"/>
    </source>
</evidence>
<dbReference type="PANTHER" id="PTHR11878:SF65">
    <property type="entry name" value="NA_CA-EXCHANGE PROTEIN, ISOFORM G"/>
    <property type="match status" value="1"/>
</dbReference>
<feature type="domain" description="Calx-beta" evidence="12">
    <location>
        <begin position="499"/>
        <end position="603"/>
    </location>
</feature>
<evidence type="ECO:0000256" key="7">
    <source>
        <dbReference type="ARBA" id="ARBA00022989"/>
    </source>
</evidence>
<dbReference type="GO" id="GO:0055085">
    <property type="term" value="P:transmembrane transport"/>
    <property type="evidence" value="ECO:0007669"/>
    <property type="project" value="InterPro"/>
</dbReference>
<keyword evidence="4 11" id="KW-0732">Signal</keyword>
<evidence type="ECO:0000256" key="5">
    <source>
        <dbReference type="ARBA" id="ARBA00022737"/>
    </source>
</evidence>
<dbReference type="OMA" id="VEMANYH"/>
<evidence type="ECO:0000256" key="6">
    <source>
        <dbReference type="ARBA" id="ARBA00022837"/>
    </source>
</evidence>
<feature type="transmembrane region" description="Helical" evidence="10">
    <location>
        <begin position="718"/>
        <end position="739"/>
    </location>
</feature>
<dbReference type="GO" id="GO:0016020">
    <property type="term" value="C:membrane"/>
    <property type="evidence" value="ECO:0007669"/>
    <property type="project" value="InterPro"/>
</dbReference>
<dbReference type="Pfam" id="PF01699">
    <property type="entry name" value="Na_Ca_ex"/>
    <property type="match status" value="2"/>
</dbReference>
<feature type="transmembrane region" description="Helical" evidence="10">
    <location>
        <begin position="755"/>
        <end position="774"/>
    </location>
</feature>
<feature type="transmembrane region" description="Helical" evidence="10">
    <location>
        <begin position="227"/>
        <end position="249"/>
    </location>
</feature>
<dbReference type="InterPro" id="IPR038081">
    <property type="entry name" value="CalX-like_sf"/>
</dbReference>
<dbReference type="InterPro" id="IPR051171">
    <property type="entry name" value="CaCA"/>
</dbReference>
<evidence type="ECO:0000256" key="11">
    <source>
        <dbReference type="SAM" id="SignalP"/>
    </source>
</evidence>
<evidence type="ECO:0000259" key="12">
    <source>
        <dbReference type="SMART" id="SM00237"/>
    </source>
</evidence>
<proteinExistence type="predicted"/>
<evidence type="ECO:0000256" key="4">
    <source>
        <dbReference type="ARBA" id="ARBA00022729"/>
    </source>
</evidence>
<keyword evidence="5" id="KW-0677">Repeat</keyword>
<keyword evidence="7 10" id="KW-1133">Transmembrane helix</keyword>
<dbReference type="InterPro" id="IPR003644">
    <property type="entry name" value="Calx_beta"/>
</dbReference>
<dbReference type="OrthoDB" id="420409at2759"/>
<dbReference type="PANTHER" id="PTHR11878">
    <property type="entry name" value="SODIUM/CALCIUM EXCHANGER"/>
    <property type="match status" value="1"/>
</dbReference>
<sequence>MIKISILFPLLLFITQTLAFKYTFNNRTFEQYRIKTYAKGYIEEYLEGQNDLYCDSWVLFPGTTLISNDKLGVAYLFVLFYLFIGIIVLQDILFGAVEVILSQKAMIIRRDRNNNQIELPIELWNPTVATVTIMAISANSPLLLMNLIDLILDTSGEINTNQIGIFALIGQSSFLCMFVSGVVIMSLTAPKVKKILNLDVYLTLAAFSVFGLIWIYLILGVQSPSQITFPEAFITLTLYFSMVLVLYIIDKNREVKMPQYYDRIISHSLEKVQNPYSFPQYQAFYELQQIIRTKGQMHIIDILVNDSNNIDEFEKERVKVLTMNALDLEQIEEIICDPDQIGFILQNLYQQSLDQLFYRTQFLSRFTNSGNSFIKVNKFYCQKFVDNEEITSQRPNPRIGFKSLQYTVVEDCGSFTVTICKKTREEITVGIRTIDGTAKQNSDYIPISESVKVSYLEYKLDVKIVDDDEYEPEEEFFIELFDPDTNKRLIGEDTITKIVIVDDAKDPIIGFKQVSQKIHPRERYVSVKVTRMGDTNSKASVFYYTDEIKDNVNCAVEGEDFEPIRKAELEFDIGELEKQIDIKLAEKDDDELDEDDEIYLVFNVKLFDPQPNNIRLSLKDTCMVEITNEQNRKFRFKFHQHFNIADYKHYKEVTNLLSYQLESQCVRGWGEQFKEACKLYPNVNQYGKVEDITLSQCFAHLITIGWKAFFSIIPPRHYFYGIPTFFSCYAMMAVIMFLVREFAKLFACVNQVSEAVVGFTILAIGVSITDIFALRRTAKKSPYIQGLCGSDQTLGYLLGSVCVNIYLGLGLPWLVAIVYVGVQEGQPYIISEGEDIYFSTLILAIVLATIIGIQFIRRWKSGGEIGSKNACEKNSFGLTVILAWLVYTIMVCMRCYDQY</sequence>
<dbReference type="InterPro" id="IPR044880">
    <property type="entry name" value="NCX_ion-bd_dom_sf"/>
</dbReference>
<keyword evidence="14" id="KW-1185">Reference proteome</keyword>
<dbReference type="InterPro" id="IPR004837">
    <property type="entry name" value="NaCa_Exmemb"/>
</dbReference>
<evidence type="ECO:0000256" key="10">
    <source>
        <dbReference type="SAM" id="Phobius"/>
    </source>
</evidence>
<feature type="signal peptide" evidence="11">
    <location>
        <begin position="1"/>
        <end position="19"/>
    </location>
</feature>
<dbReference type="EMBL" id="CCKQ01004805">
    <property type="protein sequence ID" value="CDW75956.1"/>
    <property type="molecule type" value="Genomic_DNA"/>
</dbReference>
<keyword evidence="6" id="KW-0106">Calcium</keyword>
<evidence type="ECO:0000256" key="3">
    <source>
        <dbReference type="ARBA" id="ARBA00022692"/>
    </source>
</evidence>
<feature type="transmembrane region" description="Helical" evidence="10">
    <location>
        <begin position="123"/>
        <end position="143"/>
    </location>
</feature>
<dbReference type="Proteomes" id="UP000039865">
    <property type="component" value="Unassembled WGS sequence"/>
</dbReference>
<keyword evidence="8" id="KW-0406">Ion transport</keyword>
<gene>
    <name evidence="13" type="primary">Contig4967.g5306</name>
    <name evidence="13" type="ORF">STYLEM_4952</name>
</gene>
<dbReference type="InParanoid" id="A0A078A143"/>
<dbReference type="GO" id="GO:0030001">
    <property type="term" value="P:metal ion transport"/>
    <property type="evidence" value="ECO:0007669"/>
    <property type="project" value="TreeGrafter"/>
</dbReference>
<dbReference type="Gene3D" id="1.20.1420.30">
    <property type="entry name" value="NCX, central ion-binding region"/>
    <property type="match status" value="1"/>
</dbReference>
<feature type="transmembrane region" description="Helical" evidence="10">
    <location>
        <begin position="200"/>
        <end position="221"/>
    </location>
</feature>
<comment type="subcellular location">
    <subcellularLocation>
        <location evidence="1">Endomembrane system</location>
        <topology evidence="1">Multi-pass membrane protein</topology>
    </subcellularLocation>
</comment>
<feature type="chain" id="PRO_5001729121" evidence="11">
    <location>
        <begin position="20"/>
        <end position="899"/>
    </location>
</feature>
<feature type="transmembrane region" description="Helical" evidence="10">
    <location>
        <begin position="163"/>
        <end position="188"/>
    </location>
</feature>
<protein>
    <submittedName>
        <fullName evidence="13">Na ca-exchange isoform a</fullName>
    </submittedName>
</protein>
<dbReference type="AlphaFoldDB" id="A0A078A143"/>